<keyword evidence="1 5" id="KW-0963">Cytoplasm</keyword>
<organism evidence="6 8">
    <name type="scientific">Xenorhabdus doucetiae</name>
    <dbReference type="NCBI Taxonomy" id="351671"/>
    <lineage>
        <taxon>Bacteria</taxon>
        <taxon>Pseudomonadati</taxon>
        <taxon>Pseudomonadota</taxon>
        <taxon>Gammaproteobacteria</taxon>
        <taxon>Enterobacterales</taxon>
        <taxon>Morganellaceae</taxon>
        <taxon>Xenorhabdus</taxon>
    </lineage>
</organism>
<name>A0A068QQ27_9GAMM</name>
<dbReference type="HOGENOM" id="CLU_136773_0_0_6"/>
<accession>A0A068QQ27</accession>
<dbReference type="NCBIfam" id="NF008217">
    <property type="entry name" value="PRK10984.1"/>
    <property type="match status" value="1"/>
</dbReference>
<evidence type="ECO:0000313" key="6">
    <source>
        <dbReference type="EMBL" id="CDG16894.1"/>
    </source>
</evidence>
<comment type="function">
    <text evidence="5">Binds to the sigma-S subunit of RNA polymerase, activating expression of sigma-S-regulated genes. Stimulates RNA polymerase holoenzyme formation and may bind to several other sigma factors, such as sigma-70 and sigma-32.</text>
</comment>
<dbReference type="Proteomes" id="UP000032721">
    <property type="component" value="Chromosome"/>
</dbReference>
<evidence type="ECO:0000256" key="5">
    <source>
        <dbReference type="HAMAP-Rule" id="MF_01178"/>
    </source>
</evidence>
<dbReference type="GO" id="GO:0005737">
    <property type="term" value="C:cytoplasm"/>
    <property type="evidence" value="ECO:0007669"/>
    <property type="project" value="UniProtKB-SubCell"/>
</dbReference>
<feature type="region of interest" description="Essential for activity" evidence="5">
    <location>
        <begin position="99"/>
        <end position="122"/>
    </location>
</feature>
<dbReference type="EMBL" id="FO704550">
    <property type="protein sequence ID" value="CDG16894.1"/>
    <property type="molecule type" value="Genomic_DNA"/>
</dbReference>
<evidence type="ECO:0000256" key="1">
    <source>
        <dbReference type="ARBA" id="ARBA00022490"/>
    </source>
</evidence>
<dbReference type="OrthoDB" id="6428303at2"/>
<dbReference type="InterPro" id="IPR009986">
    <property type="entry name" value="Tscrpt_reg_Crl"/>
</dbReference>
<protein>
    <recommendedName>
        <fullName evidence="5">Sigma factor-binding protein Crl</fullName>
    </recommendedName>
</protein>
<comment type="subcellular location">
    <subcellularLocation>
        <location evidence="5">Cytoplasm</location>
    </subcellularLocation>
</comment>
<dbReference type="Pfam" id="PF07417">
    <property type="entry name" value="Crl"/>
    <property type="match status" value="1"/>
</dbReference>
<dbReference type="Gene3D" id="3.30.310.230">
    <property type="entry name" value="Sigma factor-binding protein Crl monomer"/>
    <property type="match status" value="1"/>
</dbReference>
<dbReference type="InterPro" id="IPR038208">
    <property type="entry name" value="Tscrpt_reg_Crl_sf"/>
</dbReference>
<keyword evidence="4 5" id="KW-0804">Transcription</keyword>
<dbReference type="AlphaFoldDB" id="A0A068QQ27"/>
<keyword evidence="3 5" id="KW-0010">Activator</keyword>
<dbReference type="HAMAP" id="MF_01178">
    <property type="entry name" value="Crl"/>
    <property type="match status" value="1"/>
</dbReference>
<dbReference type="EMBL" id="VNHN01000003">
    <property type="protein sequence ID" value="TYP16450.1"/>
    <property type="molecule type" value="Genomic_DNA"/>
</dbReference>
<proteinExistence type="inferred from homology"/>
<evidence type="ECO:0000313" key="8">
    <source>
        <dbReference type="Proteomes" id="UP000032721"/>
    </source>
</evidence>
<dbReference type="Proteomes" id="UP000324170">
    <property type="component" value="Unassembled WGS sequence"/>
</dbReference>
<reference evidence="7 9" key="2">
    <citation type="submission" date="2019-07" db="EMBL/GenBank/DDBJ databases">
        <title>Genomic Encyclopedia of Type Strains, Phase I: the one thousand microbial genomes (KMG-I) project.</title>
        <authorList>
            <person name="Kyrpides N."/>
        </authorList>
    </citation>
    <scope>NUCLEOTIDE SEQUENCE [LARGE SCALE GENOMIC DNA]</scope>
    <source>
        <strain evidence="7 9">DSM 17909</strain>
    </source>
</reference>
<keyword evidence="9" id="KW-1185">Reference proteome</keyword>
<dbReference type="STRING" id="351671.XDD1_1191"/>
<sequence length="133" mass="15467">MTLPASYSKNRLLKSFSALGPYVRELKCQNGYFFFDCLAVCVSAKVAPDKREFWGWWLELQEQDQGFVYHYQIGLFDKKGEWCAMSIKKRADLEHLESTLQSFHKRLSDSFDTLKLRLIPSENTATLQTQVMA</sequence>
<evidence type="ECO:0000313" key="7">
    <source>
        <dbReference type="EMBL" id="TYP16450.1"/>
    </source>
</evidence>
<evidence type="ECO:0000313" key="9">
    <source>
        <dbReference type="Proteomes" id="UP000324170"/>
    </source>
</evidence>
<keyword evidence="2 5" id="KW-0805">Transcription regulation</keyword>
<reference evidence="6 8" key="1">
    <citation type="submission" date="2013-07" db="EMBL/GenBank/DDBJ databases">
        <authorList>
            <person name="Genoscope - CEA"/>
        </authorList>
    </citation>
    <scope>NUCLEOTIDE SEQUENCE [LARGE SCALE GENOMIC DNA]</scope>
    <source>
        <strain evidence="6">FRM16</strain>
        <strain evidence="8">FRM16 / DSM 17909</strain>
    </source>
</reference>
<comment type="similarity">
    <text evidence="5">Belongs to the Crl family.</text>
</comment>
<gene>
    <name evidence="5 6" type="primary">crl</name>
    <name evidence="7" type="ORF">LY16_00305</name>
    <name evidence="6" type="ORF">XDD1_1191</name>
</gene>
<evidence type="ECO:0000256" key="4">
    <source>
        <dbReference type="ARBA" id="ARBA00023163"/>
    </source>
</evidence>
<evidence type="ECO:0000256" key="2">
    <source>
        <dbReference type="ARBA" id="ARBA00023015"/>
    </source>
</evidence>
<dbReference type="KEGG" id="xdo:XDD1_1191"/>
<dbReference type="RefSeq" id="WP_045969417.1">
    <property type="nucleotide sequence ID" value="NZ_CAWMED010000001.1"/>
</dbReference>
<dbReference type="GO" id="GO:0045893">
    <property type="term" value="P:positive regulation of DNA-templated transcription"/>
    <property type="evidence" value="ECO:0007669"/>
    <property type="project" value="UniProtKB-UniRule"/>
</dbReference>
<evidence type="ECO:0000256" key="3">
    <source>
        <dbReference type="ARBA" id="ARBA00023159"/>
    </source>
</evidence>